<sequence>MELLRIAWRVCMWVCPWVAHWLGFASSAVVTQQPAVEDREHPESLFQVADLTYEIASHLNTGDHHRMLTLNKEIYKSVAPTLWSVIDTTKSINPGALITRLNNVLALNPSSASRIRNWTIDKYSNPGSDKPALATAMADVVMRLATHGHLDELRKFRWLWKFGPPEGVWAALHKK</sequence>
<evidence type="ECO:0000256" key="1">
    <source>
        <dbReference type="SAM" id="SignalP"/>
    </source>
</evidence>
<dbReference type="EMBL" id="MU151154">
    <property type="protein sequence ID" value="KAF9448645.1"/>
    <property type="molecule type" value="Genomic_DNA"/>
</dbReference>
<evidence type="ECO:0000313" key="3">
    <source>
        <dbReference type="Proteomes" id="UP000807342"/>
    </source>
</evidence>
<keyword evidence="3" id="KW-1185">Reference proteome</keyword>
<gene>
    <name evidence="2" type="ORF">P691DRAFT_31771</name>
</gene>
<evidence type="ECO:0000313" key="2">
    <source>
        <dbReference type="EMBL" id="KAF9448645.1"/>
    </source>
</evidence>
<keyword evidence="1" id="KW-0732">Signal</keyword>
<accession>A0A9P6C4D7</accession>
<feature type="chain" id="PRO_5040262072" evidence="1">
    <location>
        <begin position="28"/>
        <end position="175"/>
    </location>
</feature>
<organism evidence="2 3">
    <name type="scientific">Macrolepiota fuliginosa MF-IS2</name>
    <dbReference type="NCBI Taxonomy" id="1400762"/>
    <lineage>
        <taxon>Eukaryota</taxon>
        <taxon>Fungi</taxon>
        <taxon>Dikarya</taxon>
        <taxon>Basidiomycota</taxon>
        <taxon>Agaricomycotina</taxon>
        <taxon>Agaricomycetes</taxon>
        <taxon>Agaricomycetidae</taxon>
        <taxon>Agaricales</taxon>
        <taxon>Agaricineae</taxon>
        <taxon>Agaricaceae</taxon>
        <taxon>Macrolepiota</taxon>
    </lineage>
</organism>
<proteinExistence type="predicted"/>
<dbReference type="Proteomes" id="UP000807342">
    <property type="component" value="Unassembled WGS sequence"/>
</dbReference>
<feature type="signal peptide" evidence="1">
    <location>
        <begin position="1"/>
        <end position="27"/>
    </location>
</feature>
<dbReference type="AlphaFoldDB" id="A0A9P6C4D7"/>
<comment type="caution">
    <text evidence="2">The sequence shown here is derived from an EMBL/GenBank/DDBJ whole genome shotgun (WGS) entry which is preliminary data.</text>
</comment>
<protein>
    <submittedName>
        <fullName evidence="2">Uncharacterized protein</fullName>
    </submittedName>
</protein>
<reference evidence="2" key="1">
    <citation type="submission" date="2020-11" db="EMBL/GenBank/DDBJ databases">
        <authorList>
            <consortium name="DOE Joint Genome Institute"/>
            <person name="Ahrendt S."/>
            <person name="Riley R."/>
            <person name="Andreopoulos W."/>
            <person name="Labutti K."/>
            <person name="Pangilinan J."/>
            <person name="Ruiz-Duenas F.J."/>
            <person name="Barrasa J.M."/>
            <person name="Sanchez-Garcia M."/>
            <person name="Camarero S."/>
            <person name="Miyauchi S."/>
            <person name="Serrano A."/>
            <person name="Linde D."/>
            <person name="Babiker R."/>
            <person name="Drula E."/>
            <person name="Ayuso-Fernandez I."/>
            <person name="Pacheco R."/>
            <person name="Padilla G."/>
            <person name="Ferreira P."/>
            <person name="Barriuso J."/>
            <person name="Kellner H."/>
            <person name="Castanera R."/>
            <person name="Alfaro M."/>
            <person name="Ramirez L."/>
            <person name="Pisabarro A.G."/>
            <person name="Kuo A."/>
            <person name="Tritt A."/>
            <person name="Lipzen A."/>
            <person name="He G."/>
            <person name="Yan M."/>
            <person name="Ng V."/>
            <person name="Cullen D."/>
            <person name="Martin F."/>
            <person name="Rosso M.-N."/>
            <person name="Henrissat B."/>
            <person name="Hibbett D."/>
            <person name="Martinez A.T."/>
            <person name="Grigoriev I.V."/>
        </authorList>
    </citation>
    <scope>NUCLEOTIDE SEQUENCE</scope>
    <source>
        <strain evidence="2">MF-IS2</strain>
    </source>
</reference>
<name>A0A9P6C4D7_9AGAR</name>